<evidence type="ECO:0000256" key="4">
    <source>
        <dbReference type="ARBA" id="ARBA00022741"/>
    </source>
</evidence>
<evidence type="ECO:0000256" key="8">
    <source>
        <dbReference type="ARBA" id="ARBA00022975"/>
    </source>
</evidence>
<gene>
    <name evidence="17" type="primary">LOC115407687</name>
</gene>
<dbReference type="InterPro" id="IPR039430">
    <property type="entry name" value="Thymidylate_kin-like_dom"/>
</dbReference>
<dbReference type="GO" id="GO:0004550">
    <property type="term" value="F:nucleoside diphosphate kinase activity"/>
    <property type="evidence" value="ECO:0007669"/>
    <property type="project" value="TreeGrafter"/>
</dbReference>
<evidence type="ECO:0000256" key="6">
    <source>
        <dbReference type="ARBA" id="ARBA00022840"/>
    </source>
</evidence>
<evidence type="ECO:0000256" key="3">
    <source>
        <dbReference type="ARBA" id="ARBA00022679"/>
    </source>
</evidence>
<evidence type="ECO:0000256" key="1">
    <source>
        <dbReference type="ARBA" id="ARBA00004173"/>
    </source>
</evidence>
<proteinExistence type="inferred from homology"/>
<dbReference type="SUPFAM" id="SSF52540">
    <property type="entry name" value="P-loop containing nucleoside triphosphate hydrolases"/>
    <property type="match status" value="1"/>
</dbReference>
<keyword evidence="18" id="KW-1185">Reference proteome</keyword>
<comment type="catalytic activity">
    <reaction evidence="11">
        <text>CMP + ATP = CDP + ADP</text>
        <dbReference type="Rhea" id="RHEA:11600"/>
        <dbReference type="ChEBI" id="CHEBI:30616"/>
        <dbReference type="ChEBI" id="CHEBI:58069"/>
        <dbReference type="ChEBI" id="CHEBI:60377"/>
        <dbReference type="ChEBI" id="CHEBI:456216"/>
        <dbReference type="EC" id="2.7.4.14"/>
    </reaction>
</comment>
<dbReference type="PIRSF" id="PIRSF019736">
    <property type="entry name" value="dTMP_TKRP1"/>
    <property type="match status" value="1"/>
</dbReference>
<keyword evidence="9" id="KW-0175">Coiled coil</keyword>
<evidence type="ECO:0000256" key="7">
    <source>
        <dbReference type="ARBA" id="ARBA00022946"/>
    </source>
</evidence>
<evidence type="ECO:0000313" key="18">
    <source>
        <dbReference type="Proteomes" id="UP000472267"/>
    </source>
</evidence>
<dbReference type="EC" id="2.7.4.14" evidence="13"/>
<keyword evidence="10" id="KW-0496">Mitochondrion</keyword>
<dbReference type="GeneID" id="115407687"/>
<keyword evidence="4" id="KW-0547">Nucleotide-binding</keyword>
<organism evidence="17 18">
    <name type="scientific">Salarias fasciatus</name>
    <name type="common">Jewelled blenny</name>
    <name type="synonym">Blennius fasciatus</name>
    <dbReference type="NCBI Taxonomy" id="181472"/>
    <lineage>
        <taxon>Eukaryota</taxon>
        <taxon>Metazoa</taxon>
        <taxon>Chordata</taxon>
        <taxon>Craniata</taxon>
        <taxon>Vertebrata</taxon>
        <taxon>Euteleostomi</taxon>
        <taxon>Actinopterygii</taxon>
        <taxon>Neopterygii</taxon>
        <taxon>Teleostei</taxon>
        <taxon>Neoteleostei</taxon>
        <taxon>Acanthomorphata</taxon>
        <taxon>Ovalentaria</taxon>
        <taxon>Blenniimorphae</taxon>
        <taxon>Blenniiformes</taxon>
        <taxon>Blennioidei</taxon>
        <taxon>Blenniidae</taxon>
        <taxon>Salariinae</taxon>
        <taxon>Salarias</taxon>
    </lineage>
</organism>
<dbReference type="Pfam" id="PF02223">
    <property type="entry name" value="Thymidylate_kin"/>
    <property type="match status" value="1"/>
</dbReference>
<reference evidence="17" key="3">
    <citation type="submission" date="2025-09" db="UniProtKB">
        <authorList>
            <consortium name="Ensembl"/>
        </authorList>
    </citation>
    <scope>IDENTIFICATION</scope>
</reference>
<accession>A0A672HEY1</accession>
<dbReference type="GO" id="GO:0004798">
    <property type="term" value="F:dTMP kinase activity"/>
    <property type="evidence" value="ECO:0007669"/>
    <property type="project" value="TreeGrafter"/>
</dbReference>
<comment type="catalytic activity">
    <reaction evidence="12">
        <text>dCMP + ATP = dCDP + ADP</text>
        <dbReference type="Rhea" id="RHEA:25094"/>
        <dbReference type="ChEBI" id="CHEBI:30616"/>
        <dbReference type="ChEBI" id="CHEBI:57566"/>
        <dbReference type="ChEBI" id="CHEBI:58593"/>
        <dbReference type="ChEBI" id="CHEBI:456216"/>
        <dbReference type="EC" id="2.7.4.14"/>
    </reaction>
</comment>
<evidence type="ECO:0000256" key="5">
    <source>
        <dbReference type="ARBA" id="ARBA00022777"/>
    </source>
</evidence>
<dbReference type="Ensembl" id="ENSSFAT00005028814.1">
    <property type="protein sequence ID" value="ENSSFAP00005027758.1"/>
    <property type="gene ID" value="ENSSFAG00005014158.1"/>
</dbReference>
<evidence type="ECO:0000259" key="16">
    <source>
        <dbReference type="Pfam" id="PF02223"/>
    </source>
</evidence>
<dbReference type="GO" id="GO:0005739">
    <property type="term" value="C:mitochondrion"/>
    <property type="evidence" value="ECO:0007669"/>
    <property type="project" value="UniProtKB-SubCell"/>
</dbReference>
<dbReference type="Gene3D" id="3.40.50.300">
    <property type="entry name" value="P-loop containing nucleotide triphosphate hydrolases"/>
    <property type="match status" value="1"/>
</dbReference>
<comment type="subcellular location">
    <subcellularLocation>
        <location evidence="1">Mitochondrion</location>
    </subcellularLocation>
</comment>
<dbReference type="GO" id="GO:0006233">
    <property type="term" value="P:dTDP biosynthetic process"/>
    <property type="evidence" value="ECO:0007669"/>
    <property type="project" value="TreeGrafter"/>
</dbReference>
<dbReference type="FunFam" id="3.40.50.300:FF:001133">
    <property type="entry name" value="UMP-CMP kinase 2, mitochondrial"/>
    <property type="match status" value="1"/>
</dbReference>
<keyword evidence="8" id="KW-0665">Pyrimidine biosynthesis</keyword>
<dbReference type="GO" id="GO:0005524">
    <property type="term" value="F:ATP binding"/>
    <property type="evidence" value="ECO:0007669"/>
    <property type="project" value="UniProtKB-KW"/>
</dbReference>
<dbReference type="InterPro" id="IPR014505">
    <property type="entry name" value="UMP-CMP_kinase_2"/>
</dbReference>
<sequence>MAAKHALPVLRWSSRVFSVELNGAPFYFALADRPEAEAPRLFGQLPRARRCFSLLLRSADRVHAARLHARLRDALLRELPPECRLAPMCSFLPEVRDSVLRGFFLQDGPDSPSPTPRLLEALAQQHALLLCSYTPDRENRHWTQHVWSLEGGTRVDVGTGLCVVCSEAPRCHPAALSMINSDVFRTFQDARDVLTECVAVLPEASSVLEHLPSRAPSSAPPAFPVLVVEGLDATGKTTLTESLRDALGAVLLRSPPQSLAPWRALFDREPPLLRRAFYAVGNYVTAEQAAQQAMKTPVVVDRFWHSTAAYAIATAVSGPPSGLPDPGSEVYRWPADLLRPSLVVLLTLDPEERRRRLRDRGQGKTEEERQLDHNQLFRLRVEEAYRRISGPPCIAVDASPSADQLLQQVLLLVRSRCCL</sequence>
<keyword evidence="7" id="KW-0809">Transit peptide</keyword>
<dbReference type="OrthoDB" id="425602at2759"/>
<dbReference type="OMA" id="CYSVLVC"/>
<evidence type="ECO:0000256" key="14">
    <source>
        <dbReference type="ARBA" id="ARBA00070686"/>
    </source>
</evidence>
<evidence type="ECO:0000256" key="15">
    <source>
        <dbReference type="ARBA" id="ARBA00076149"/>
    </source>
</evidence>
<evidence type="ECO:0000256" key="10">
    <source>
        <dbReference type="ARBA" id="ARBA00023128"/>
    </source>
</evidence>
<evidence type="ECO:0000256" key="11">
    <source>
        <dbReference type="ARBA" id="ARBA00051396"/>
    </source>
</evidence>
<comment type="similarity">
    <text evidence="2">Belongs to the thymidylate kinase family.</text>
</comment>
<dbReference type="PANTHER" id="PTHR10344">
    <property type="entry name" value="THYMIDYLATE KINASE"/>
    <property type="match status" value="1"/>
</dbReference>
<evidence type="ECO:0000256" key="13">
    <source>
        <dbReference type="ARBA" id="ARBA00066590"/>
    </source>
</evidence>
<keyword evidence="5" id="KW-0418">Kinase</keyword>
<dbReference type="PANTHER" id="PTHR10344:SF4">
    <property type="entry name" value="UMP-CMP KINASE 2, MITOCHONDRIAL"/>
    <property type="match status" value="1"/>
</dbReference>
<feature type="domain" description="Thymidylate kinase-like" evidence="16">
    <location>
        <begin position="228"/>
        <end position="408"/>
    </location>
</feature>
<dbReference type="Proteomes" id="UP000472267">
    <property type="component" value="Chromosome 20"/>
</dbReference>
<name>A0A672HEY1_SALFA</name>
<dbReference type="InterPro" id="IPR027417">
    <property type="entry name" value="P-loop_NTPase"/>
</dbReference>
<reference evidence="17" key="1">
    <citation type="submission" date="2019-06" db="EMBL/GenBank/DDBJ databases">
        <authorList>
            <consortium name="Wellcome Sanger Institute Data Sharing"/>
        </authorList>
    </citation>
    <scope>NUCLEOTIDE SEQUENCE [LARGE SCALE GENOMIC DNA]</scope>
</reference>
<dbReference type="GO" id="GO:0050145">
    <property type="term" value="F:nucleoside monophosphate kinase activity"/>
    <property type="evidence" value="ECO:0007669"/>
    <property type="project" value="InterPro"/>
</dbReference>
<keyword evidence="6" id="KW-0067">ATP-binding</keyword>
<evidence type="ECO:0000256" key="9">
    <source>
        <dbReference type="ARBA" id="ARBA00023054"/>
    </source>
</evidence>
<dbReference type="RefSeq" id="XP_029973986.1">
    <property type="nucleotide sequence ID" value="XM_030118126.1"/>
</dbReference>
<evidence type="ECO:0000313" key="17">
    <source>
        <dbReference type="Ensembl" id="ENSSFAP00005027758.1"/>
    </source>
</evidence>
<evidence type="ECO:0000256" key="2">
    <source>
        <dbReference type="ARBA" id="ARBA00009776"/>
    </source>
</evidence>
<dbReference type="AlphaFoldDB" id="A0A672HEY1"/>
<keyword evidence="3" id="KW-0808">Transferase</keyword>
<reference evidence="17" key="2">
    <citation type="submission" date="2025-08" db="UniProtKB">
        <authorList>
            <consortium name="Ensembl"/>
        </authorList>
    </citation>
    <scope>IDENTIFICATION</scope>
</reference>
<protein>
    <recommendedName>
        <fullName evidence="14">UMP-CMP kinase 2, mitochondrial</fullName>
        <ecNumber evidence="13">2.7.4.14</ecNumber>
    </recommendedName>
    <alternativeName>
        <fullName evidence="15">Nucleoside-diphosphate kinase</fullName>
    </alternativeName>
</protein>
<dbReference type="InParanoid" id="A0A672HEY1"/>
<dbReference type="GO" id="GO:0006227">
    <property type="term" value="P:dUDP biosynthetic process"/>
    <property type="evidence" value="ECO:0007669"/>
    <property type="project" value="TreeGrafter"/>
</dbReference>
<dbReference type="GO" id="GO:0006235">
    <property type="term" value="P:dTTP biosynthetic process"/>
    <property type="evidence" value="ECO:0007669"/>
    <property type="project" value="TreeGrafter"/>
</dbReference>
<evidence type="ECO:0000256" key="12">
    <source>
        <dbReference type="ARBA" id="ARBA00051598"/>
    </source>
</evidence>